<evidence type="ECO:0000313" key="2">
    <source>
        <dbReference type="Proteomes" id="UP000054538"/>
    </source>
</evidence>
<dbReference type="Proteomes" id="UP000054538">
    <property type="component" value="Unassembled WGS sequence"/>
</dbReference>
<name>A0A0D0D644_9AGAM</name>
<protein>
    <submittedName>
        <fullName evidence="1">Uncharacterized protein</fullName>
    </submittedName>
</protein>
<sequence length="80" mass="8830">MALRVGSDKLRRLTCVLAWRKNVSNAAGSKRSFKKDVSPPCPSKGREKLSLLSRTALSHSGPETRLQCLQTRLLSKPTLP</sequence>
<dbReference type="InParanoid" id="A0A0D0D644"/>
<proteinExistence type="predicted"/>
<evidence type="ECO:0000313" key="1">
    <source>
        <dbReference type="EMBL" id="KIK92242.1"/>
    </source>
</evidence>
<keyword evidence="2" id="KW-1185">Reference proteome</keyword>
<dbReference type="EMBL" id="KN825300">
    <property type="protein sequence ID" value="KIK92242.1"/>
    <property type="molecule type" value="Genomic_DNA"/>
</dbReference>
<accession>A0A0D0D644</accession>
<gene>
    <name evidence="1" type="ORF">PAXRUDRAFT_830147</name>
</gene>
<dbReference type="AlphaFoldDB" id="A0A0D0D644"/>
<organism evidence="1 2">
    <name type="scientific">Paxillus rubicundulus Ve08.2h10</name>
    <dbReference type="NCBI Taxonomy" id="930991"/>
    <lineage>
        <taxon>Eukaryota</taxon>
        <taxon>Fungi</taxon>
        <taxon>Dikarya</taxon>
        <taxon>Basidiomycota</taxon>
        <taxon>Agaricomycotina</taxon>
        <taxon>Agaricomycetes</taxon>
        <taxon>Agaricomycetidae</taxon>
        <taxon>Boletales</taxon>
        <taxon>Paxilineae</taxon>
        <taxon>Paxillaceae</taxon>
        <taxon>Paxillus</taxon>
    </lineage>
</organism>
<reference evidence="2" key="2">
    <citation type="submission" date="2015-01" db="EMBL/GenBank/DDBJ databases">
        <title>Evolutionary Origins and Diversification of the Mycorrhizal Mutualists.</title>
        <authorList>
            <consortium name="DOE Joint Genome Institute"/>
            <consortium name="Mycorrhizal Genomics Consortium"/>
            <person name="Kohler A."/>
            <person name="Kuo A."/>
            <person name="Nagy L.G."/>
            <person name="Floudas D."/>
            <person name="Copeland A."/>
            <person name="Barry K.W."/>
            <person name="Cichocki N."/>
            <person name="Veneault-Fourrey C."/>
            <person name="LaButti K."/>
            <person name="Lindquist E.A."/>
            <person name="Lipzen A."/>
            <person name="Lundell T."/>
            <person name="Morin E."/>
            <person name="Murat C."/>
            <person name="Riley R."/>
            <person name="Ohm R."/>
            <person name="Sun H."/>
            <person name="Tunlid A."/>
            <person name="Henrissat B."/>
            <person name="Grigoriev I.V."/>
            <person name="Hibbett D.S."/>
            <person name="Martin F."/>
        </authorList>
    </citation>
    <scope>NUCLEOTIDE SEQUENCE [LARGE SCALE GENOMIC DNA]</scope>
    <source>
        <strain evidence="2">Ve08.2h10</strain>
    </source>
</reference>
<reference evidence="1 2" key="1">
    <citation type="submission" date="2014-04" db="EMBL/GenBank/DDBJ databases">
        <authorList>
            <consortium name="DOE Joint Genome Institute"/>
            <person name="Kuo A."/>
            <person name="Kohler A."/>
            <person name="Jargeat P."/>
            <person name="Nagy L.G."/>
            <person name="Floudas D."/>
            <person name="Copeland A."/>
            <person name="Barry K.W."/>
            <person name="Cichocki N."/>
            <person name="Veneault-Fourrey C."/>
            <person name="LaButti K."/>
            <person name="Lindquist E.A."/>
            <person name="Lipzen A."/>
            <person name="Lundell T."/>
            <person name="Morin E."/>
            <person name="Murat C."/>
            <person name="Sun H."/>
            <person name="Tunlid A."/>
            <person name="Henrissat B."/>
            <person name="Grigoriev I.V."/>
            <person name="Hibbett D.S."/>
            <person name="Martin F."/>
            <person name="Nordberg H.P."/>
            <person name="Cantor M.N."/>
            <person name="Hua S.X."/>
        </authorList>
    </citation>
    <scope>NUCLEOTIDE SEQUENCE [LARGE SCALE GENOMIC DNA]</scope>
    <source>
        <strain evidence="1 2">Ve08.2h10</strain>
    </source>
</reference>
<dbReference type="HOGENOM" id="CLU_2782857_0_0_1"/>